<feature type="domain" description="ELP1 alpha-solenoid" evidence="8">
    <location>
        <begin position="307"/>
        <end position="491"/>
    </location>
</feature>
<gene>
    <name evidence="10" type="ORF">NQ315_015551</name>
</gene>
<keyword evidence="11" id="KW-1185">Reference proteome</keyword>
<evidence type="ECO:0000259" key="7">
    <source>
        <dbReference type="Pfam" id="PF23797"/>
    </source>
</evidence>
<evidence type="ECO:0000259" key="8">
    <source>
        <dbReference type="Pfam" id="PF23925"/>
    </source>
</evidence>
<evidence type="ECO:0000313" key="11">
    <source>
        <dbReference type="Proteomes" id="UP001159042"/>
    </source>
</evidence>
<organism evidence="10 11">
    <name type="scientific">Exocentrus adspersus</name>
    <dbReference type="NCBI Taxonomy" id="1586481"/>
    <lineage>
        <taxon>Eukaryota</taxon>
        <taxon>Metazoa</taxon>
        <taxon>Ecdysozoa</taxon>
        <taxon>Arthropoda</taxon>
        <taxon>Hexapoda</taxon>
        <taxon>Insecta</taxon>
        <taxon>Pterygota</taxon>
        <taxon>Neoptera</taxon>
        <taxon>Endopterygota</taxon>
        <taxon>Coleoptera</taxon>
        <taxon>Polyphaga</taxon>
        <taxon>Cucujiformia</taxon>
        <taxon>Chrysomeloidea</taxon>
        <taxon>Cerambycidae</taxon>
        <taxon>Lamiinae</taxon>
        <taxon>Acanthocinini</taxon>
        <taxon>Exocentrus</taxon>
    </lineage>
</organism>
<evidence type="ECO:0000256" key="5">
    <source>
        <dbReference type="ARBA" id="ARBA00022694"/>
    </source>
</evidence>
<evidence type="ECO:0000256" key="4">
    <source>
        <dbReference type="ARBA" id="ARBA00022490"/>
    </source>
</evidence>
<dbReference type="InterPro" id="IPR056167">
    <property type="entry name" value="A-sol_ELP1"/>
</dbReference>
<comment type="subcellular location">
    <subcellularLocation>
        <location evidence="1">Cytoplasm</location>
    </subcellularLocation>
</comment>
<evidence type="ECO:0000259" key="6">
    <source>
        <dbReference type="Pfam" id="PF04762"/>
    </source>
</evidence>
<evidence type="ECO:0000256" key="1">
    <source>
        <dbReference type="ARBA" id="ARBA00004496"/>
    </source>
</evidence>
<evidence type="ECO:0000256" key="3">
    <source>
        <dbReference type="ARBA" id="ARBA00006086"/>
    </source>
</evidence>
<dbReference type="AlphaFoldDB" id="A0AAV8V5W7"/>
<dbReference type="Pfam" id="PF23925">
    <property type="entry name" value="A-sol_ELP1"/>
    <property type="match status" value="1"/>
</dbReference>
<dbReference type="Proteomes" id="UP001159042">
    <property type="component" value="Unassembled WGS sequence"/>
</dbReference>
<dbReference type="PANTHER" id="PTHR12747:SF0">
    <property type="entry name" value="ELONGATOR COMPLEX PROTEIN 1"/>
    <property type="match status" value="1"/>
</dbReference>
<dbReference type="PANTHER" id="PTHR12747">
    <property type="entry name" value="ELONGATOR COMPLEX PROTEIN 1"/>
    <property type="match status" value="1"/>
</dbReference>
<dbReference type="InterPro" id="IPR006849">
    <property type="entry name" value="Elp1"/>
</dbReference>
<feature type="domain" description="ELP1 first N-terminal beta-propeller" evidence="6">
    <location>
        <begin position="15"/>
        <end position="98"/>
    </location>
</feature>
<comment type="similarity">
    <text evidence="3">Belongs to the ELP1/IKA1 family.</text>
</comment>
<comment type="caution">
    <text evidence="10">The sequence shown here is derived from an EMBL/GenBank/DDBJ whole genome shotgun (WGS) entry which is preliminary data.</text>
</comment>
<dbReference type="InterPro" id="IPR056165">
    <property type="entry name" value="Beta-prop_ELP1_2nd"/>
</dbReference>
<dbReference type="Pfam" id="PF23797">
    <property type="entry name" value="Beta-prop_ELP1_2nd"/>
    <property type="match status" value="1"/>
</dbReference>
<reference evidence="10 11" key="1">
    <citation type="journal article" date="2023" name="Insect Mol. Biol.">
        <title>Genome sequencing provides insights into the evolution of gene families encoding plant cell wall-degrading enzymes in longhorned beetles.</title>
        <authorList>
            <person name="Shin N.R."/>
            <person name="Okamura Y."/>
            <person name="Kirsch R."/>
            <person name="Pauchet Y."/>
        </authorList>
    </citation>
    <scope>NUCLEOTIDE SEQUENCE [LARGE SCALE GENOMIC DNA]</scope>
    <source>
        <strain evidence="10">EAD_L_NR</strain>
    </source>
</reference>
<dbReference type="Pfam" id="PF04762">
    <property type="entry name" value="Beta-prop_ELP1_1st"/>
    <property type="match status" value="1"/>
</dbReference>
<keyword evidence="5" id="KW-0819">tRNA processing</keyword>
<name>A0AAV8V5W7_9CUCU</name>
<keyword evidence="4" id="KW-0963">Cytoplasm</keyword>
<evidence type="ECO:0000256" key="2">
    <source>
        <dbReference type="ARBA" id="ARBA00005043"/>
    </source>
</evidence>
<dbReference type="Pfam" id="PF23936">
    <property type="entry name" value="HB_ELP1"/>
    <property type="match status" value="1"/>
</dbReference>
<feature type="domain" description="ELP1 three-helical bundle" evidence="9">
    <location>
        <begin position="677"/>
        <end position="838"/>
    </location>
</feature>
<dbReference type="GO" id="GO:0000049">
    <property type="term" value="F:tRNA binding"/>
    <property type="evidence" value="ECO:0007669"/>
    <property type="project" value="TreeGrafter"/>
</dbReference>
<protein>
    <recommendedName>
        <fullName evidence="12">Elongator complex protein 1</fullName>
    </recommendedName>
</protein>
<feature type="non-terminal residue" evidence="10">
    <location>
        <position position="1"/>
    </location>
</feature>
<dbReference type="GO" id="GO:0002926">
    <property type="term" value="P:tRNA wobble base 5-methoxycarbonylmethyl-2-thiouridinylation"/>
    <property type="evidence" value="ECO:0007669"/>
    <property type="project" value="TreeGrafter"/>
</dbReference>
<feature type="domain" description="ELP1 N-terminal second beta-propeller" evidence="7">
    <location>
        <begin position="111"/>
        <end position="282"/>
    </location>
</feature>
<comment type="pathway">
    <text evidence="2">tRNA modification; 5-methoxycarbonylmethyl-2-thiouridine-tRNA biosynthesis.</text>
</comment>
<proteinExistence type="inferred from homology"/>
<evidence type="ECO:0008006" key="12">
    <source>
        <dbReference type="Google" id="ProtNLM"/>
    </source>
</evidence>
<dbReference type="GO" id="GO:0005829">
    <property type="term" value="C:cytosol"/>
    <property type="evidence" value="ECO:0007669"/>
    <property type="project" value="TreeGrafter"/>
</dbReference>
<dbReference type="EMBL" id="JANEYG010000502">
    <property type="protein sequence ID" value="KAJ8909561.1"/>
    <property type="molecule type" value="Genomic_DNA"/>
</dbReference>
<sequence length="887" mass="102078">YEISVPLIGLEYSPPKISWRGNGQQFAINFYENGQRFVKVFDDQLRPLNVSSEYPNLMAPIAFMVTGQCIACTAIDDGNTIVVFEKNCKVKNTFAVPENKLLCVVVDVMMHVMLVDLENFTSLAIVENPNTENCLSFHGIDWSQGETIQINLEGLDSEILKIQKCNDLTLQLNTIKIDTTTSDADSETNGTVLIYAVKKLVSVGDSEIELNFSLDCNRELNLNGQGICNDVTSFITFQNYLLVTTLGCKLYCIRILEDGLACNELDLEKVYSREIEQGARIVTVSESNPPQIIMVLPRGNLETIRCRLLTIDIIEKLLSEKSWKTALSIMRLERINWNLLVDLNPQRFFCQVQDFVEAAEFCANLSTIVNDFTDKRLFYQKYLPRIPKKYIDKKEIVRRIVQYLTSVNLVGNLSSIVLIQEKHFSLKSALDYIKIAFELNSPSNDKVCKRAVELLVNKRHYKDVLEAAYALYSLDFLTFLYRNSSEDPRIYEQEIAAYRTLTPAELRFKMSLKANNPKSAVKYLVRCDNYDDGFVETFIVKHQLEDVAYKCLPDFSKRFDLVSLLYAKRLSLKGKRSEAAFVLRRANLVSQALEEYIEALDWREVLNILESQKFNVNQYKKVLYDLSYKLSGAHRVDEAVLLLDKYCKDYKEAVRVLVEAKAFKKAICLAKEHNATDVLEDLVMPALKLHMLDLRDKIDEFGKVFDKYFSRLQQLREEKRMRLTNPTYEPSADDLYYEMSSLVSFASSRATSRTRSSQLSSKNRRKEARKKLDLREGGYYEDIALIRALHILYGNVFSLGRDVREVCLIFDHRDLQLAKSLHVNLSRLQNKMKSSISLIWPDEFINVPQVVDDALLSIIGNRADLDPEYCVPPKDTLFERWELDIFL</sequence>
<evidence type="ECO:0000259" key="9">
    <source>
        <dbReference type="Pfam" id="PF23936"/>
    </source>
</evidence>
<accession>A0AAV8V5W7</accession>
<evidence type="ECO:0000313" key="10">
    <source>
        <dbReference type="EMBL" id="KAJ8909561.1"/>
    </source>
</evidence>
<dbReference type="InterPro" id="IPR056164">
    <property type="entry name" value="Beta-prop_ELP1_1st"/>
</dbReference>
<dbReference type="GO" id="GO:0033588">
    <property type="term" value="C:elongator holoenzyme complex"/>
    <property type="evidence" value="ECO:0007669"/>
    <property type="project" value="InterPro"/>
</dbReference>
<dbReference type="InterPro" id="IPR056169">
    <property type="entry name" value="HB_ELP1"/>
</dbReference>